<reference evidence="1 2" key="1">
    <citation type="journal article" date="2010" name="J. Bacteriol.">
        <title>Comparative genomics and transduction potential of Enterococcus faecalis temperate bacteriophages.</title>
        <authorList>
            <person name="Yasmin A."/>
            <person name="Kenny J.G."/>
            <person name="Shankar J."/>
            <person name="Darby A.C."/>
            <person name="Hall N."/>
            <person name="Edwards C."/>
            <person name="Horsburgh M.J."/>
        </authorList>
    </citation>
    <scope>NUCLEOTIDE SEQUENCE</scope>
    <source>
        <strain evidence="1">PhiFL1C</strain>
    </source>
</reference>
<evidence type="ECO:0000313" key="2">
    <source>
        <dbReference type="Proteomes" id="UP000000635"/>
    </source>
</evidence>
<name>D2IZA0_9CAUD</name>
<dbReference type="Proteomes" id="UP000000635">
    <property type="component" value="Segment"/>
</dbReference>
<gene>
    <name evidence="1" type="primary">gp54</name>
</gene>
<dbReference type="Pfam" id="PF05135">
    <property type="entry name" value="Phage_connect_1"/>
    <property type="match status" value="1"/>
</dbReference>
<organism evidence="1 2">
    <name type="scientific">Enterococcus phage phiFL1C</name>
    <dbReference type="NCBI Taxonomy" id="673834"/>
    <lineage>
        <taxon>Viruses</taxon>
        <taxon>Duplodnaviria</taxon>
        <taxon>Heunggongvirae</taxon>
        <taxon>Uroviricota</taxon>
        <taxon>Caudoviricetes</taxon>
        <taxon>Phifelvirus</taxon>
        <taxon>Phifelvirus FL1</taxon>
    </lineage>
</organism>
<proteinExistence type="predicted"/>
<dbReference type="EMBL" id="GQ478083">
    <property type="protein sequence ID" value="ACZ63877.1"/>
    <property type="molecule type" value="Genomic_DNA"/>
</dbReference>
<protein>
    <submittedName>
        <fullName evidence="1">Uncharacterized protein gp54</fullName>
    </submittedName>
</protein>
<dbReference type="InterPro" id="IPR021146">
    <property type="entry name" value="Phage_gp6-like_head-tail"/>
</dbReference>
<sequence>MGKTEKEYGDRLKEIKVLLGISDELQDELLTLVIQDSEERILSVLNQYAQKKWNR</sequence>
<evidence type="ECO:0000313" key="1">
    <source>
        <dbReference type="EMBL" id="ACZ63877.1"/>
    </source>
</evidence>
<accession>D2IZA0</accession>